<keyword evidence="5" id="KW-1185">Reference proteome</keyword>
<proteinExistence type="predicted"/>
<evidence type="ECO:0000256" key="2">
    <source>
        <dbReference type="SAM" id="MobiDB-lite"/>
    </source>
</evidence>
<evidence type="ECO:0000259" key="3">
    <source>
        <dbReference type="PROSITE" id="PS51898"/>
    </source>
</evidence>
<accession>A0ABP5XNV2</accession>
<reference evidence="5" key="1">
    <citation type="journal article" date="2019" name="Int. J. Syst. Evol. Microbiol.">
        <title>The Global Catalogue of Microorganisms (GCM) 10K type strain sequencing project: providing services to taxonomists for standard genome sequencing and annotation.</title>
        <authorList>
            <consortium name="The Broad Institute Genomics Platform"/>
            <consortium name="The Broad Institute Genome Sequencing Center for Infectious Disease"/>
            <person name="Wu L."/>
            <person name="Ma J."/>
        </authorList>
    </citation>
    <scope>NUCLEOTIDE SEQUENCE [LARGE SCALE GENOMIC DNA]</scope>
    <source>
        <strain evidence="5">JCM 3325</strain>
    </source>
</reference>
<feature type="region of interest" description="Disordered" evidence="2">
    <location>
        <begin position="1"/>
        <end position="37"/>
    </location>
</feature>
<dbReference type="InterPro" id="IPR002104">
    <property type="entry name" value="Integrase_catalytic"/>
</dbReference>
<evidence type="ECO:0000313" key="4">
    <source>
        <dbReference type="EMBL" id="GAA2455754.1"/>
    </source>
</evidence>
<organism evidence="4 5">
    <name type="scientific">Actinomadura vinacea</name>
    <dbReference type="NCBI Taxonomy" id="115336"/>
    <lineage>
        <taxon>Bacteria</taxon>
        <taxon>Bacillati</taxon>
        <taxon>Actinomycetota</taxon>
        <taxon>Actinomycetes</taxon>
        <taxon>Streptosporangiales</taxon>
        <taxon>Thermomonosporaceae</taxon>
        <taxon>Actinomadura</taxon>
    </lineage>
</organism>
<dbReference type="SUPFAM" id="SSF56349">
    <property type="entry name" value="DNA breaking-rejoining enzymes"/>
    <property type="match status" value="1"/>
</dbReference>
<dbReference type="PROSITE" id="PS51898">
    <property type="entry name" value="TYR_RECOMBINASE"/>
    <property type="match status" value="1"/>
</dbReference>
<evidence type="ECO:0000256" key="1">
    <source>
        <dbReference type="ARBA" id="ARBA00023172"/>
    </source>
</evidence>
<feature type="domain" description="Tyr recombinase" evidence="3">
    <location>
        <begin position="150"/>
        <end position="236"/>
    </location>
</feature>
<protein>
    <recommendedName>
        <fullName evidence="3">Tyr recombinase domain-containing protein</fullName>
    </recommendedName>
</protein>
<feature type="region of interest" description="Disordered" evidence="2">
    <location>
        <begin position="136"/>
        <end position="155"/>
    </location>
</feature>
<comment type="caution">
    <text evidence="4">The sequence shown here is derived from an EMBL/GenBank/DDBJ whole genome shotgun (WGS) entry which is preliminary data.</text>
</comment>
<dbReference type="Proteomes" id="UP001501231">
    <property type="component" value="Unassembled WGS sequence"/>
</dbReference>
<keyword evidence="1" id="KW-0233">DNA recombination</keyword>
<feature type="compositionally biased region" description="Polar residues" evidence="2">
    <location>
        <begin position="1"/>
        <end position="19"/>
    </location>
</feature>
<sequence length="236" mass="26583">MTSENPVPGGSQTPEFTSENTDEGGSTLKRRGARPTPLPATYAEILEDDAAALHDVPLSPDVRRTYLSRVRMYLAWLASGDSRRRFREDPLTNPRSRDWAIRDYRAYLLREADPRAQRPLRQQRPRRPRRLLCVARHGQDQHQSRGHPQNGPKAMDSNAQIRWLRAVEDWPHARDRALALLPFYAGLRTGDAVALGVSDVRMSAREGALVVYGKGGKVREVPIHAQLRGPADCLAR</sequence>
<dbReference type="RefSeq" id="WP_344597735.1">
    <property type="nucleotide sequence ID" value="NZ_BAAARW010000043.1"/>
</dbReference>
<dbReference type="EMBL" id="BAAARW010000043">
    <property type="protein sequence ID" value="GAA2455754.1"/>
    <property type="molecule type" value="Genomic_DNA"/>
</dbReference>
<dbReference type="InterPro" id="IPR013762">
    <property type="entry name" value="Integrase-like_cat_sf"/>
</dbReference>
<evidence type="ECO:0000313" key="5">
    <source>
        <dbReference type="Proteomes" id="UP001501231"/>
    </source>
</evidence>
<gene>
    <name evidence="4" type="ORF">GCM10010191_88740</name>
</gene>
<dbReference type="Gene3D" id="1.10.443.10">
    <property type="entry name" value="Intergrase catalytic core"/>
    <property type="match status" value="1"/>
</dbReference>
<name>A0ABP5XNV2_9ACTN</name>
<dbReference type="InterPro" id="IPR011010">
    <property type="entry name" value="DNA_brk_join_enz"/>
</dbReference>